<evidence type="ECO:0000313" key="2">
    <source>
        <dbReference type="Proteomes" id="UP000019277"/>
    </source>
</evidence>
<evidence type="ECO:0000313" key="1">
    <source>
        <dbReference type="EMBL" id="EWC59797.1"/>
    </source>
</evidence>
<comment type="caution">
    <text evidence="1">The sequence shown here is derived from an EMBL/GenBank/DDBJ whole genome shotgun (WGS) entry which is preliminary data.</text>
</comment>
<organism evidence="1 2">
    <name type="scientific">Actinokineospora spheciospongiae</name>
    <dbReference type="NCBI Taxonomy" id="909613"/>
    <lineage>
        <taxon>Bacteria</taxon>
        <taxon>Bacillati</taxon>
        <taxon>Actinomycetota</taxon>
        <taxon>Actinomycetes</taxon>
        <taxon>Pseudonocardiales</taxon>
        <taxon>Pseudonocardiaceae</taxon>
        <taxon>Actinokineospora</taxon>
    </lineage>
</organism>
<name>W7ISS1_9PSEU</name>
<accession>W7ISS1</accession>
<dbReference type="AlphaFoldDB" id="W7ISS1"/>
<dbReference type="EMBL" id="AYXG01000185">
    <property type="protein sequence ID" value="EWC59797.1"/>
    <property type="molecule type" value="Genomic_DNA"/>
</dbReference>
<gene>
    <name evidence="1" type="ORF">UO65_4940</name>
</gene>
<proteinExistence type="predicted"/>
<sequence>MGSEKDCQLPLGSLILNSVSLPSKTSNKIGTVEESDRTASR</sequence>
<dbReference type="Proteomes" id="UP000019277">
    <property type="component" value="Unassembled WGS sequence"/>
</dbReference>
<protein>
    <submittedName>
        <fullName evidence="1">Uncharacterized protein</fullName>
    </submittedName>
</protein>
<reference evidence="1 2" key="1">
    <citation type="journal article" date="2014" name="Genome Announc.">
        <title>Draft Genome Sequence of the Antitrypanosomally Active Sponge-Associated Bacterium Actinokineospora sp. Strain EG49.</title>
        <authorList>
            <person name="Harjes J."/>
            <person name="Ryu T."/>
            <person name="Abdelmohsen U.R."/>
            <person name="Moitinho-Silva L."/>
            <person name="Horn H."/>
            <person name="Ravasi T."/>
            <person name="Hentschel U."/>
        </authorList>
    </citation>
    <scope>NUCLEOTIDE SEQUENCE [LARGE SCALE GENOMIC DNA]</scope>
    <source>
        <strain evidence="1 2">EG49</strain>
    </source>
</reference>
<keyword evidence="2" id="KW-1185">Reference proteome</keyword>